<organism evidence="1 2">
    <name type="scientific">Gossypium arboreum</name>
    <name type="common">Tree cotton</name>
    <name type="synonym">Gossypium nanking</name>
    <dbReference type="NCBI Taxonomy" id="29729"/>
    <lineage>
        <taxon>Eukaryota</taxon>
        <taxon>Viridiplantae</taxon>
        <taxon>Streptophyta</taxon>
        <taxon>Embryophyta</taxon>
        <taxon>Tracheophyta</taxon>
        <taxon>Spermatophyta</taxon>
        <taxon>Magnoliopsida</taxon>
        <taxon>eudicotyledons</taxon>
        <taxon>Gunneridae</taxon>
        <taxon>Pentapetalae</taxon>
        <taxon>rosids</taxon>
        <taxon>malvids</taxon>
        <taxon>Malvales</taxon>
        <taxon>Malvaceae</taxon>
        <taxon>Malvoideae</taxon>
        <taxon>Gossypium</taxon>
    </lineage>
</organism>
<protein>
    <submittedName>
        <fullName evidence="1">Uncharacterized protein</fullName>
    </submittedName>
</protein>
<evidence type="ECO:0000313" key="1">
    <source>
        <dbReference type="EMBL" id="KHG19005.1"/>
    </source>
</evidence>
<reference evidence="2" key="1">
    <citation type="submission" date="2014-09" db="EMBL/GenBank/DDBJ databases">
        <authorList>
            <person name="Mudge J."/>
            <person name="Ramaraj T."/>
            <person name="Lindquist I.E."/>
            <person name="Bharti A.K."/>
            <person name="Sundararajan A."/>
            <person name="Cameron C.T."/>
            <person name="Woodward J.E."/>
            <person name="May G.D."/>
            <person name="Brubaker C."/>
            <person name="Broadhvest J."/>
            <person name="Wilkins T.A."/>
        </authorList>
    </citation>
    <scope>NUCLEOTIDE SEQUENCE</scope>
    <source>
        <strain evidence="2">cv. AKA8401</strain>
    </source>
</reference>
<dbReference type="Proteomes" id="UP000032142">
    <property type="component" value="Unassembled WGS sequence"/>
</dbReference>
<keyword evidence="2" id="KW-1185">Reference proteome</keyword>
<accession>A0A0B0P1R1</accession>
<name>A0A0B0P1R1_GOSAR</name>
<gene>
    <name evidence="1" type="ORF">F383_24864</name>
</gene>
<proteinExistence type="predicted"/>
<dbReference type="AlphaFoldDB" id="A0A0B0P1R1"/>
<evidence type="ECO:0000313" key="2">
    <source>
        <dbReference type="Proteomes" id="UP000032142"/>
    </source>
</evidence>
<sequence>MTFISNEMIYDVCSVIPLNLFW</sequence>
<dbReference type="EMBL" id="KN411917">
    <property type="protein sequence ID" value="KHG19005.1"/>
    <property type="molecule type" value="Genomic_DNA"/>
</dbReference>